<dbReference type="OrthoDB" id="8480843at2"/>
<dbReference type="RefSeq" id="WP_013066725.1">
    <property type="nucleotide sequence ID" value="NC_014034.1"/>
</dbReference>
<dbReference type="GeneID" id="31489917"/>
<accession>D5AQU0</accession>
<reference key="1">
    <citation type="submission" date="2008-12" db="EMBL/GenBank/DDBJ databases">
        <title>Complete genome sequence of Rhodobacter capsulatus SB1003.</title>
        <authorList>
            <person name="Strnad H."/>
            <person name="Lapidus A."/>
            <person name="Vlcek C."/>
            <person name="Ulbrich P."/>
            <person name="Paces J."/>
            <person name="Maltsev N."/>
            <person name="Kumar V."/>
            <person name="Kogan Y."/>
            <person name="Milgram A."/>
            <person name="Rebrekov D."/>
            <person name="Mazur M."/>
            <person name="Cox R."/>
            <person name="Kyrpides N."/>
            <person name="Kolar M."/>
            <person name="Sachova J."/>
            <person name="Ridl J."/>
            <person name="Ivanova N."/>
            <person name="Kapatral V."/>
            <person name="Los T."/>
            <person name="Lykidis A."/>
            <person name="Mikhailova N."/>
            <person name="Reznik G."/>
            <person name="Vasieva O."/>
            <person name="Fonstein M."/>
            <person name="Paces V."/>
            <person name="Haselkorn R."/>
        </authorList>
    </citation>
    <scope>NUCLEOTIDE SEQUENCE</scope>
    <source>
        <strain>SB1003</strain>
    </source>
</reference>
<dbReference type="STRING" id="272942.RCAP_rcc00983"/>
<dbReference type="EMBL" id="CP001312">
    <property type="protein sequence ID" value="ADE84746.1"/>
    <property type="molecule type" value="Genomic_DNA"/>
</dbReference>
<dbReference type="KEGG" id="rcp:RCAP_rcc00983"/>
<keyword evidence="2" id="KW-1185">Reference proteome</keyword>
<evidence type="ECO:0000313" key="2">
    <source>
        <dbReference type="Proteomes" id="UP000002361"/>
    </source>
</evidence>
<dbReference type="Proteomes" id="UP000002361">
    <property type="component" value="Chromosome"/>
</dbReference>
<dbReference type="AlphaFoldDB" id="D5AQU0"/>
<dbReference type="HOGENOM" id="CLU_2810180_0_0_5"/>
<evidence type="ECO:0000313" key="1">
    <source>
        <dbReference type="EMBL" id="ADE84746.1"/>
    </source>
</evidence>
<gene>
    <name evidence="1" type="ordered locus">RCAP_rcc00983</name>
</gene>
<organism evidence="1 2">
    <name type="scientific">Rhodobacter capsulatus (strain ATCC BAA-309 / NBRC 16581 / SB1003)</name>
    <dbReference type="NCBI Taxonomy" id="272942"/>
    <lineage>
        <taxon>Bacteria</taxon>
        <taxon>Pseudomonadati</taxon>
        <taxon>Pseudomonadota</taxon>
        <taxon>Alphaproteobacteria</taxon>
        <taxon>Rhodobacterales</taxon>
        <taxon>Rhodobacter group</taxon>
        <taxon>Rhodobacter</taxon>
    </lineage>
</organism>
<protein>
    <submittedName>
        <fullName evidence="1">Uncharacterized protein</fullName>
    </submittedName>
</protein>
<proteinExistence type="predicted"/>
<reference evidence="1 2" key="2">
    <citation type="journal article" date="2010" name="J. Bacteriol.">
        <title>Complete genome sequence of the photosynthetic purple nonsulfur bacterium Rhodobacter capsulatus SB 1003.</title>
        <authorList>
            <person name="Strnad H."/>
            <person name="Lapidus A."/>
            <person name="Paces J."/>
            <person name="Ulbrich P."/>
            <person name="Vlcek C."/>
            <person name="Paces V."/>
            <person name="Haselkorn R."/>
        </authorList>
    </citation>
    <scope>NUCLEOTIDE SEQUENCE [LARGE SCALE GENOMIC DNA]</scope>
    <source>
        <strain evidence="2">ATCC BAA-309 / NBRC 16581 / SB1003</strain>
    </source>
</reference>
<name>D5AQU0_RHOCB</name>
<sequence length="74" mass="8663">MIRIDQDRHINPAFVASMEWDHRHYMNGSDSVLIITMWDGKVHRVKHQPWYLNGPDAHKVEREILAAMEKGDAP</sequence>